<proteinExistence type="predicted"/>
<dbReference type="AlphaFoldDB" id="A0A438DST4"/>
<gene>
    <name evidence="2" type="ORF">CK203_085260</name>
</gene>
<evidence type="ECO:0000256" key="1">
    <source>
        <dbReference type="SAM" id="MobiDB-lite"/>
    </source>
</evidence>
<evidence type="ECO:0000313" key="3">
    <source>
        <dbReference type="Proteomes" id="UP000288805"/>
    </source>
</evidence>
<comment type="caution">
    <text evidence="2">The sequence shown here is derived from an EMBL/GenBank/DDBJ whole genome shotgun (WGS) entry which is preliminary data.</text>
</comment>
<feature type="region of interest" description="Disordered" evidence="1">
    <location>
        <begin position="96"/>
        <end position="154"/>
    </location>
</feature>
<feature type="compositionally biased region" description="Basic and acidic residues" evidence="1">
    <location>
        <begin position="1"/>
        <end position="12"/>
    </location>
</feature>
<organism evidence="2 3">
    <name type="scientific">Vitis vinifera</name>
    <name type="common">Grape</name>
    <dbReference type="NCBI Taxonomy" id="29760"/>
    <lineage>
        <taxon>Eukaryota</taxon>
        <taxon>Viridiplantae</taxon>
        <taxon>Streptophyta</taxon>
        <taxon>Embryophyta</taxon>
        <taxon>Tracheophyta</taxon>
        <taxon>Spermatophyta</taxon>
        <taxon>Magnoliopsida</taxon>
        <taxon>eudicotyledons</taxon>
        <taxon>Gunneridae</taxon>
        <taxon>Pentapetalae</taxon>
        <taxon>rosids</taxon>
        <taxon>Vitales</taxon>
        <taxon>Vitaceae</taxon>
        <taxon>Viteae</taxon>
        <taxon>Vitis</taxon>
    </lineage>
</organism>
<reference evidence="2 3" key="1">
    <citation type="journal article" date="2018" name="PLoS Genet.">
        <title>Population sequencing reveals clonal diversity and ancestral inbreeding in the grapevine cultivar Chardonnay.</title>
        <authorList>
            <person name="Roach M.J."/>
            <person name="Johnson D.L."/>
            <person name="Bohlmann J."/>
            <person name="van Vuuren H.J."/>
            <person name="Jones S.J."/>
            <person name="Pretorius I.S."/>
            <person name="Schmidt S.A."/>
            <person name="Borneman A.R."/>
        </authorList>
    </citation>
    <scope>NUCLEOTIDE SEQUENCE [LARGE SCALE GENOMIC DNA]</scope>
    <source>
        <strain evidence="3">cv. Chardonnay</strain>
        <tissue evidence="2">Leaf</tissue>
    </source>
</reference>
<name>A0A438DST4_VITVI</name>
<accession>A0A438DST4</accession>
<feature type="compositionally biased region" description="Basic and acidic residues" evidence="1">
    <location>
        <begin position="97"/>
        <end position="124"/>
    </location>
</feature>
<sequence length="154" mass="18460">MMKKVMEKLRKEKEKHKGYRRKWEEEKEEKARLNGELCVATKWAEYCQTFLQNYEEERRRWEEERSELTAKLSAAQKSSDLYQQLLHECRNGQWHGMKKEVGNEKKGEVVSRSNSKIEESKAEELKEEEEGEKTKEENQNVKAAGDMKKRKMMI</sequence>
<feature type="region of interest" description="Disordered" evidence="1">
    <location>
        <begin position="1"/>
        <end position="21"/>
    </location>
</feature>
<dbReference type="Proteomes" id="UP000288805">
    <property type="component" value="Unassembled WGS sequence"/>
</dbReference>
<evidence type="ECO:0000313" key="2">
    <source>
        <dbReference type="EMBL" id="RVW38533.1"/>
    </source>
</evidence>
<dbReference type="EMBL" id="QGNW01001505">
    <property type="protein sequence ID" value="RVW38533.1"/>
    <property type="molecule type" value="Genomic_DNA"/>
</dbReference>
<protein>
    <submittedName>
        <fullName evidence="2">Uncharacterized protein</fullName>
    </submittedName>
</protein>